<dbReference type="Pfam" id="PF00479">
    <property type="entry name" value="G6PD_N"/>
    <property type="match status" value="1"/>
</dbReference>
<keyword evidence="11" id="KW-1185">Reference proteome</keyword>
<feature type="binding site" evidence="7">
    <location>
        <position position="235"/>
    </location>
    <ligand>
        <name>substrate</name>
    </ligand>
</feature>
<proteinExistence type="inferred from homology"/>
<feature type="binding site" evidence="7">
    <location>
        <position position="216"/>
    </location>
    <ligand>
        <name>substrate</name>
    </ligand>
</feature>
<dbReference type="EMBL" id="CYSE01000002">
    <property type="protein sequence ID" value="CUH76837.1"/>
    <property type="molecule type" value="Genomic_DNA"/>
</dbReference>
<feature type="active site" description="Proton acceptor" evidence="7">
    <location>
        <position position="240"/>
    </location>
</feature>
<evidence type="ECO:0000259" key="9">
    <source>
        <dbReference type="Pfam" id="PF02781"/>
    </source>
</evidence>
<protein>
    <recommendedName>
        <fullName evidence="7">Glucose-6-phosphate 1-dehydrogenase</fullName>
        <shortName evidence="7">G6PD</shortName>
        <ecNumber evidence="7">1.1.1.49</ecNumber>
    </recommendedName>
</protein>
<evidence type="ECO:0000256" key="3">
    <source>
        <dbReference type="ARBA" id="ARBA00022526"/>
    </source>
</evidence>
<dbReference type="EC" id="1.1.1.49" evidence="7"/>
<dbReference type="SUPFAM" id="SSF55347">
    <property type="entry name" value="Glyceraldehyde-3-phosphate dehydrogenase-like, C-terminal domain"/>
    <property type="match status" value="1"/>
</dbReference>
<dbReference type="InterPro" id="IPR019796">
    <property type="entry name" value="G6P_DH_AS"/>
</dbReference>
<dbReference type="SUPFAM" id="SSF51735">
    <property type="entry name" value="NAD(P)-binding Rossmann-fold domains"/>
    <property type="match status" value="1"/>
</dbReference>
<dbReference type="AlphaFoldDB" id="A0A0P1G5F9"/>
<keyword evidence="6 7" id="KW-0119">Carbohydrate metabolism</keyword>
<dbReference type="UniPathway" id="UPA00115">
    <property type="reaction ID" value="UER00408"/>
</dbReference>
<dbReference type="HAMAP" id="MF_00966">
    <property type="entry name" value="G6PD"/>
    <property type="match status" value="1"/>
</dbReference>
<sequence length="484" mass="54172">MVSRVIPVDPFDLVIFGATGDLARRKILPGLFRRFCSGQMPEEARITGAARSDMDDAGFREMVAEAIREFGGGRSCEDGTLDDFLTRIGYVTVDAKGDGGWGELKERLRSGFVRAFYFSVAPSLFGDIAERLRSFGLADDDSRVVVEKPFGKDLASARALNATLAQHFDETQIYRIDHYLGKETVQNLMAVRFGNMLFEPLWNSQYVDHIQITVAETVDVGGRGGYYDTSGAMRDMVQNHLMQLLCLIAMEPPARFEPDAVRDEKLKVIRALDPVDYHHIVRGQYAADESQPGYRAHVENPRSTTESFVAMKVHISNWRWANTPFYLRTGKKLKARTSEIAVVFKDAPHSIFGPEAGRHANVLVIRLQPNEGMTLGVTIKEPGPGGMRLLDVPLDMSFAEALGPDAEEVPDAYERLIMDVIRGNQTLFMRGDEVEAAWRWTDPIIEGWTARGEVPKPYEPGSSGPEDALMLMHRDGRKWREIKG</sequence>
<dbReference type="InterPro" id="IPR001282">
    <property type="entry name" value="G6P_DH"/>
</dbReference>
<dbReference type="PIRSF" id="PIRSF000110">
    <property type="entry name" value="G6PD"/>
    <property type="match status" value="1"/>
</dbReference>
<name>A0A0P1G5F9_9RHOB</name>
<evidence type="ECO:0000256" key="6">
    <source>
        <dbReference type="ARBA" id="ARBA00023277"/>
    </source>
</evidence>
<keyword evidence="4 7" id="KW-0521">NADP</keyword>
<evidence type="ECO:0000313" key="11">
    <source>
        <dbReference type="Proteomes" id="UP000054935"/>
    </source>
</evidence>
<evidence type="ECO:0000256" key="4">
    <source>
        <dbReference type="ARBA" id="ARBA00022857"/>
    </source>
</evidence>
<dbReference type="InterPro" id="IPR022675">
    <property type="entry name" value="G6P_DH_C"/>
</dbReference>
<gene>
    <name evidence="7 10" type="primary">zwf</name>
    <name evidence="10" type="ORF">TRN7648_01151</name>
</gene>
<comment type="catalytic activity">
    <reaction evidence="7">
        <text>D-glucose 6-phosphate + NADP(+) = 6-phospho-D-glucono-1,5-lactone + NADPH + H(+)</text>
        <dbReference type="Rhea" id="RHEA:15841"/>
        <dbReference type="ChEBI" id="CHEBI:15378"/>
        <dbReference type="ChEBI" id="CHEBI:57783"/>
        <dbReference type="ChEBI" id="CHEBI:57955"/>
        <dbReference type="ChEBI" id="CHEBI:58349"/>
        <dbReference type="ChEBI" id="CHEBI:61548"/>
        <dbReference type="EC" id="1.1.1.49"/>
    </reaction>
</comment>
<dbReference type="GO" id="GO:0006006">
    <property type="term" value="P:glucose metabolic process"/>
    <property type="evidence" value="ECO:0007669"/>
    <property type="project" value="UniProtKB-KW"/>
</dbReference>
<feature type="domain" description="Glucose-6-phosphate dehydrogenase C-terminal" evidence="9">
    <location>
        <begin position="189"/>
        <end position="480"/>
    </location>
</feature>
<feature type="binding site" evidence="7">
    <location>
        <begin position="17"/>
        <end position="24"/>
    </location>
    <ligand>
        <name>NADP(+)</name>
        <dbReference type="ChEBI" id="CHEBI:58349"/>
    </ligand>
</feature>
<dbReference type="PANTHER" id="PTHR23429">
    <property type="entry name" value="GLUCOSE-6-PHOSPHATE 1-DEHYDROGENASE G6PD"/>
    <property type="match status" value="1"/>
</dbReference>
<evidence type="ECO:0000256" key="1">
    <source>
        <dbReference type="ARBA" id="ARBA00004937"/>
    </source>
</evidence>
<evidence type="ECO:0000256" key="2">
    <source>
        <dbReference type="ARBA" id="ARBA00009975"/>
    </source>
</evidence>
<dbReference type="NCBIfam" id="TIGR00871">
    <property type="entry name" value="zwf"/>
    <property type="match status" value="1"/>
</dbReference>
<feature type="domain" description="Glucose-6-phosphate dehydrogenase NAD-binding" evidence="8">
    <location>
        <begin position="14"/>
        <end position="187"/>
    </location>
</feature>
<evidence type="ECO:0000256" key="7">
    <source>
        <dbReference type="HAMAP-Rule" id="MF_00966"/>
    </source>
</evidence>
<dbReference type="GO" id="GO:0009051">
    <property type="term" value="P:pentose-phosphate shunt, oxidative branch"/>
    <property type="evidence" value="ECO:0007669"/>
    <property type="project" value="TreeGrafter"/>
</dbReference>
<dbReference type="GO" id="GO:0050661">
    <property type="term" value="F:NADP binding"/>
    <property type="evidence" value="ECO:0007669"/>
    <property type="project" value="UniProtKB-UniRule"/>
</dbReference>
<feature type="binding site" evidence="7">
    <location>
        <position position="331"/>
    </location>
    <ligand>
        <name>substrate</name>
    </ligand>
</feature>
<dbReference type="Gene3D" id="3.40.50.720">
    <property type="entry name" value="NAD(P)-binding Rossmann-like Domain"/>
    <property type="match status" value="1"/>
</dbReference>
<dbReference type="PRINTS" id="PR00079">
    <property type="entry name" value="G6PDHDRGNASE"/>
</dbReference>
<dbReference type="Proteomes" id="UP000054935">
    <property type="component" value="Unassembled WGS sequence"/>
</dbReference>
<dbReference type="Gene3D" id="3.30.360.10">
    <property type="entry name" value="Dihydrodipicolinate Reductase, domain 2"/>
    <property type="match status" value="1"/>
</dbReference>
<dbReference type="STRING" id="441103.TRN7648_01151"/>
<feature type="binding site" evidence="7">
    <location>
        <position position="51"/>
    </location>
    <ligand>
        <name>NADP(+)</name>
        <dbReference type="ChEBI" id="CHEBI:58349"/>
    </ligand>
</feature>
<dbReference type="Pfam" id="PF02781">
    <property type="entry name" value="G6PD_C"/>
    <property type="match status" value="1"/>
</dbReference>
<evidence type="ECO:0000313" key="10">
    <source>
        <dbReference type="EMBL" id="CUH76837.1"/>
    </source>
</evidence>
<feature type="binding site" evidence="7">
    <location>
        <position position="182"/>
    </location>
    <ligand>
        <name>substrate</name>
    </ligand>
</feature>
<comment type="function">
    <text evidence="7">Catalyzes the oxidation of glucose 6-phosphate to 6-phosphogluconolactone.</text>
</comment>
<comment type="similarity">
    <text evidence="2 7">Belongs to the glucose-6-phosphate dehydrogenase family.</text>
</comment>
<dbReference type="GO" id="GO:0005829">
    <property type="term" value="C:cytosol"/>
    <property type="evidence" value="ECO:0007669"/>
    <property type="project" value="TreeGrafter"/>
</dbReference>
<accession>A0A0P1G5F9</accession>
<evidence type="ECO:0000259" key="8">
    <source>
        <dbReference type="Pfam" id="PF00479"/>
    </source>
</evidence>
<keyword evidence="3 7" id="KW-0313">Glucose metabolism</keyword>
<dbReference type="InterPro" id="IPR036291">
    <property type="entry name" value="NAD(P)-bd_dom_sf"/>
</dbReference>
<evidence type="ECO:0000256" key="5">
    <source>
        <dbReference type="ARBA" id="ARBA00023002"/>
    </source>
</evidence>
<comment type="pathway">
    <text evidence="1 7">Carbohydrate degradation; pentose phosphate pathway; D-ribulose 5-phosphate from D-glucose 6-phosphate (oxidative stage): step 1/3.</text>
</comment>
<dbReference type="GO" id="GO:0004345">
    <property type="term" value="F:glucose-6-phosphate dehydrogenase activity"/>
    <property type="evidence" value="ECO:0007669"/>
    <property type="project" value="UniProtKB-UniRule"/>
</dbReference>
<keyword evidence="5 7" id="KW-0560">Oxidoreductase</keyword>
<organism evidence="10 11">
    <name type="scientific">Tropicibacter naphthalenivorans</name>
    <dbReference type="NCBI Taxonomy" id="441103"/>
    <lineage>
        <taxon>Bacteria</taxon>
        <taxon>Pseudomonadati</taxon>
        <taxon>Pseudomonadota</taxon>
        <taxon>Alphaproteobacteria</taxon>
        <taxon>Rhodobacterales</taxon>
        <taxon>Roseobacteraceae</taxon>
        <taxon>Tropicibacter</taxon>
    </lineage>
</organism>
<feature type="binding site" evidence="7">
    <location>
        <position position="178"/>
    </location>
    <ligand>
        <name>substrate</name>
    </ligand>
</feature>
<dbReference type="PROSITE" id="PS00069">
    <property type="entry name" value="G6P_DEHYDROGENASE"/>
    <property type="match status" value="1"/>
</dbReference>
<dbReference type="OrthoDB" id="9802739at2"/>
<feature type="binding site" evidence="7">
    <location>
        <position position="148"/>
    </location>
    <ligand>
        <name>NADP(+)</name>
        <dbReference type="ChEBI" id="CHEBI:58349"/>
    </ligand>
</feature>
<comment type="caution">
    <text evidence="7">Lacks conserved residue(s) required for the propagation of feature annotation.</text>
</comment>
<dbReference type="InterPro" id="IPR022674">
    <property type="entry name" value="G6P_DH_NAD-bd"/>
</dbReference>
<dbReference type="PANTHER" id="PTHR23429:SF0">
    <property type="entry name" value="GLUCOSE-6-PHOSPHATE 1-DEHYDROGENASE"/>
    <property type="match status" value="1"/>
</dbReference>
<reference evidence="10 11" key="1">
    <citation type="submission" date="2015-09" db="EMBL/GenBank/DDBJ databases">
        <authorList>
            <consortium name="Swine Surveillance"/>
        </authorList>
    </citation>
    <scope>NUCLEOTIDE SEQUENCE [LARGE SCALE GENOMIC DNA]</scope>
    <source>
        <strain evidence="10 11">CECT 7648</strain>
    </source>
</reference>
<dbReference type="RefSeq" id="WP_058246682.1">
    <property type="nucleotide sequence ID" value="NZ_CYSE01000002.1"/>
</dbReference>